<organism evidence="1 2">
    <name type="scientific">Acer negundo</name>
    <name type="common">Box elder</name>
    <dbReference type="NCBI Taxonomy" id="4023"/>
    <lineage>
        <taxon>Eukaryota</taxon>
        <taxon>Viridiplantae</taxon>
        <taxon>Streptophyta</taxon>
        <taxon>Embryophyta</taxon>
        <taxon>Tracheophyta</taxon>
        <taxon>Spermatophyta</taxon>
        <taxon>Magnoliopsida</taxon>
        <taxon>eudicotyledons</taxon>
        <taxon>Gunneridae</taxon>
        <taxon>Pentapetalae</taxon>
        <taxon>rosids</taxon>
        <taxon>malvids</taxon>
        <taxon>Sapindales</taxon>
        <taxon>Sapindaceae</taxon>
        <taxon>Hippocastanoideae</taxon>
        <taxon>Acereae</taxon>
        <taxon>Acer</taxon>
    </lineage>
</organism>
<evidence type="ECO:0000313" key="1">
    <source>
        <dbReference type="EMBL" id="KAI9161474.1"/>
    </source>
</evidence>
<dbReference type="EMBL" id="JAJSOW010000106">
    <property type="protein sequence ID" value="KAI9161474.1"/>
    <property type="molecule type" value="Genomic_DNA"/>
</dbReference>
<dbReference type="Gene3D" id="3.80.10.10">
    <property type="entry name" value="Ribonuclease Inhibitor"/>
    <property type="match status" value="1"/>
</dbReference>
<reference evidence="1" key="1">
    <citation type="journal article" date="2022" name="Plant J.">
        <title>Strategies of tolerance reflected in two North American maple genomes.</title>
        <authorList>
            <person name="McEvoy S.L."/>
            <person name="Sezen U.U."/>
            <person name="Trouern-Trend A."/>
            <person name="McMahon S.M."/>
            <person name="Schaberg P.G."/>
            <person name="Yang J."/>
            <person name="Wegrzyn J.L."/>
            <person name="Swenson N.G."/>
        </authorList>
    </citation>
    <scope>NUCLEOTIDE SEQUENCE</scope>
    <source>
        <strain evidence="1">91603</strain>
    </source>
</reference>
<protein>
    <submittedName>
        <fullName evidence="1">Uncharacterized protein</fullName>
    </submittedName>
</protein>
<name>A0AAD5IIU0_ACENE</name>
<gene>
    <name evidence="1" type="ORF">LWI28_017784</name>
</gene>
<proteinExistence type="predicted"/>
<dbReference type="AlphaFoldDB" id="A0AAD5IIU0"/>
<dbReference type="Proteomes" id="UP001064489">
    <property type="component" value="Chromosome 2"/>
</dbReference>
<sequence>MPSLGFDDLEELKFKCAWNTIQKIQEFQGFKNLHTVTIKCSKVRETAWLIFAPNLKAITFRWCNELEEVISKEKLGEFSGKMENLNPFSKLQSLEFYDAKKLKSIYWKSLLFPQLQGN</sequence>
<keyword evidence="2" id="KW-1185">Reference proteome</keyword>
<evidence type="ECO:0000313" key="2">
    <source>
        <dbReference type="Proteomes" id="UP001064489"/>
    </source>
</evidence>
<accession>A0AAD5IIU0</accession>
<reference evidence="1" key="2">
    <citation type="submission" date="2023-02" db="EMBL/GenBank/DDBJ databases">
        <authorList>
            <person name="Swenson N.G."/>
            <person name="Wegrzyn J.L."/>
            <person name="Mcevoy S.L."/>
        </authorList>
    </citation>
    <scope>NUCLEOTIDE SEQUENCE</scope>
    <source>
        <strain evidence="1">91603</strain>
        <tissue evidence="1">Leaf</tissue>
    </source>
</reference>
<comment type="caution">
    <text evidence="1">The sequence shown here is derived from an EMBL/GenBank/DDBJ whole genome shotgun (WGS) entry which is preliminary data.</text>
</comment>
<dbReference type="InterPro" id="IPR032675">
    <property type="entry name" value="LRR_dom_sf"/>
</dbReference>